<dbReference type="PROSITE" id="PS51257">
    <property type="entry name" value="PROKAR_LIPOPROTEIN"/>
    <property type="match status" value="1"/>
</dbReference>
<reference evidence="1 2" key="1">
    <citation type="submission" date="2018-09" db="EMBL/GenBank/DDBJ databases">
        <title>Genomic Encyclopedia of Archaeal and Bacterial Type Strains, Phase II (KMG-II): from individual species to whole genera.</title>
        <authorList>
            <person name="Goeker M."/>
        </authorList>
    </citation>
    <scope>NUCLEOTIDE SEQUENCE [LARGE SCALE GENOMIC DNA]</scope>
    <source>
        <strain evidence="1 2">DSM 27620</strain>
    </source>
</reference>
<evidence type="ECO:0000313" key="1">
    <source>
        <dbReference type="EMBL" id="RKE90155.1"/>
    </source>
</evidence>
<dbReference type="RefSeq" id="WP_147366800.1">
    <property type="nucleotide sequence ID" value="NZ_BMCW01000001.1"/>
</dbReference>
<evidence type="ECO:0000313" key="2">
    <source>
        <dbReference type="Proteomes" id="UP000285906"/>
    </source>
</evidence>
<organism evidence="1 2">
    <name type="scientific">Epilithonimonas arachidiradicis</name>
    <dbReference type="NCBI Taxonomy" id="1617282"/>
    <lineage>
        <taxon>Bacteria</taxon>
        <taxon>Pseudomonadati</taxon>
        <taxon>Bacteroidota</taxon>
        <taxon>Flavobacteriia</taxon>
        <taxon>Flavobacteriales</taxon>
        <taxon>Weeksellaceae</taxon>
        <taxon>Chryseobacterium group</taxon>
        <taxon>Epilithonimonas</taxon>
    </lineage>
</organism>
<comment type="caution">
    <text evidence="1">The sequence shown here is derived from an EMBL/GenBank/DDBJ whole genome shotgun (WGS) entry which is preliminary data.</text>
</comment>
<dbReference type="AlphaFoldDB" id="A0A420DE00"/>
<dbReference type="Proteomes" id="UP000285906">
    <property type="component" value="Unassembled WGS sequence"/>
</dbReference>
<sequence length="254" mass="28857">MNKLLNLRNIIIVVFGILSLQSCSVSTTNHYYADKKMSFATDIDMSQALEMMQSFMPDSLNQNADFMKMDKYPRTWQNLYDIQKAEGKAPTNQDSIKLMKKIFFKGNFDADKFKGFSVKSDPLTNEELSGVGAVMGKEASVMNNNAFDDWNGKALKIDMSKLQMSPADLEALLKGGETDGQTTKEDLDGILSMMDMDLKNKLVFDKKIKSVTGKHDWIKKVDNNTIEVNFSLKELMDKEHQFKDKDQLIVIETE</sequence>
<evidence type="ECO:0008006" key="3">
    <source>
        <dbReference type="Google" id="ProtNLM"/>
    </source>
</evidence>
<proteinExistence type="predicted"/>
<protein>
    <recommendedName>
        <fullName evidence="3">Lipoprotein</fullName>
    </recommendedName>
</protein>
<name>A0A420DE00_9FLAO</name>
<gene>
    <name evidence="1" type="ORF">BXY58_0748</name>
</gene>
<dbReference type="OrthoDB" id="1241134at2"/>
<dbReference type="EMBL" id="RAQH01000001">
    <property type="protein sequence ID" value="RKE90155.1"/>
    <property type="molecule type" value="Genomic_DNA"/>
</dbReference>
<accession>A0A420DE00</accession>